<dbReference type="EMBL" id="MPUH01000168">
    <property type="protein sequence ID" value="OMJ87804.1"/>
    <property type="molecule type" value="Genomic_DNA"/>
</dbReference>
<dbReference type="Proteomes" id="UP000187209">
    <property type="component" value="Unassembled WGS sequence"/>
</dbReference>
<dbReference type="PANTHER" id="PTHR24362">
    <property type="entry name" value="SERINE/THREONINE-PROTEIN KINASE NEK"/>
    <property type="match status" value="1"/>
</dbReference>
<accession>A0A1R2CFL6</accession>
<feature type="domain" description="Protein kinase" evidence="1">
    <location>
        <begin position="1"/>
        <end position="116"/>
    </location>
</feature>
<dbReference type="Gene3D" id="1.10.510.10">
    <property type="entry name" value="Transferase(Phosphotransferase) domain 1"/>
    <property type="match status" value="1"/>
</dbReference>
<dbReference type="InterPro" id="IPR000719">
    <property type="entry name" value="Prot_kinase_dom"/>
</dbReference>
<comment type="caution">
    <text evidence="2">The sequence shown here is derived from an EMBL/GenBank/DDBJ whole genome shotgun (WGS) entry which is preliminary data.</text>
</comment>
<dbReference type="GO" id="GO:0005524">
    <property type="term" value="F:ATP binding"/>
    <property type="evidence" value="ECO:0007669"/>
    <property type="project" value="InterPro"/>
</dbReference>
<dbReference type="SUPFAM" id="SSF56112">
    <property type="entry name" value="Protein kinase-like (PK-like)"/>
    <property type="match status" value="1"/>
</dbReference>
<reference evidence="2 3" key="1">
    <citation type="submission" date="2016-11" db="EMBL/GenBank/DDBJ databases">
        <title>The macronuclear genome of Stentor coeruleus: a giant cell with tiny introns.</title>
        <authorList>
            <person name="Slabodnick M."/>
            <person name="Ruby J.G."/>
            <person name="Reiff S.B."/>
            <person name="Swart E.C."/>
            <person name="Gosai S."/>
            <person name="Prabakaran S."/>
            <person name="Witkowska E."/>
            <person name="Larue G.E."/>
            <person name="Fisher S."/>
            <person name="Freeman R.M."/>
            <person name="Gunawardena J."/>
            <person name="Chu W."/>
            <person name="Stover N.A."/>
            <person name="Gregory B.D."/>
            <person name="Nowacki M."/>
            <person name="Derisi J."/>
            <person name="Roy S.W."/>
            <person name="Marshall W.F."/>
            <person name="Sood P."/>
        </authorList>
    </citation>
    <scope>NUCLEOTIDE SEQUENCE [LARGE SCALE GENOMIC DNA]</scope>
    <source>
        <strain evidence="2">WM001</strain>
    </source>
</reference>
<evidence type="ECO:0000313" key="3">
    <source>
        <dbReference type="Proteomes" id="UP000187209"/>
    </source>
</evidence>
<dbReference type="PROSITE" id="PS50011">
    <property type="entry name" value="PROTEIN_KINASE_DOM"/>
    <property type="match status" value="1"/>
</dbReference>
<sequence length="124" mass="14091">MIKNEDITTTATGQFPIQGTEGYIAPEIEEARLNKELNARFNPEKADVFSLGLVFLQMLTYENVKGFNTKLSHQSLIEKVNTITIDWAQMIITKMLELDPSSRYNFTQLLNLVPITVTPSVNRK</sequence>
<dbReference type="GO" id="GO:0004672">
    <property type="term" value="F:protein kinase activity"/>
    <property type="evidence" value="ECO:0007669"/>
    <property type="project" value="InterPro"/>
</dbReference>
<dbReference type="AlphaFoldDB" id="A0A1R2CFL6"/>
<keyword evidence="3" id="KW-1185">Reference proteome</keyword>
<dbReference type="PANTHER" id="PTHR24362:SF309">
    <property type="entry name" value="PROTEIN KINASE DOMAIN-CONTAINING PROTEIN"/>
    <property type="match status" value="1"/>
</dbReference>
<proteinExistence type="predicted"/>
<name>A0A1R2CFL6_9CILI</name>
<organism evidence="2 3">
    <name type="scientific">Stentor coeruleus</name>
    <dbReference type="NCBI Taxonomy" id="5963"/>
    <lineage>
        <taxon>Eukaryota</taxon>
        <taxon>Sar</taxon>
        <taxon>Alveolata</taxon>
        <taxon>Ciliophora</taxon>
        <taxon>Postciliodesmatophora</taxon>
        <taxon>Heterotrichea</taxon>
        <taxon>Heterotrichida</taxon>
        <taxon>Stentoridae</taxon>
        <taxon>Stentor</taxon>
    </lineage>
</organism>
<dbReference type="InterPro" id="IPR011009">
    <property type="entry name" value="Kinase-like_dom_sf"/>
</dbReference>
<dbReference type="OrthoDB" id="4062651at2759"/>
<protein>
    <recommendedName>
        <fullName evidence="1">Protein kinase domain-containing protein</fullName>
    </recommendedName>
</protein>
<gene>
    <name evidence="2" type="ORF">SteCoe_10457</name>
</gene>
<evidence type="ECO:0000313" key="2">
    <source>
        <dbReference type="EMBL" id="OMJ87804.1"/>
    </source>
</evidence>
<evidence type="ECO:0000259" key="1">
    <source>
        <dbReference type="PROSITE" id="PS50011"/>
    </source>
</evidence>